<dbReference type="OrthoDB" id="3772961at2"/>
<reference evidence="3" key="1">
    <citation type="submission" date="2016-10" db="EMBL/GenBank/DDBJ databases">
        <authorList>
            <person name="Varghese N."/>
            <person name="Submissions S."/>
        </authorList>
    </citation>
    <scope>NUCLEOTIDE SEQUENCE [LARGE SCALE GENOMIC DNA]</scope>
    <source>
        <strain evidence="3">CGMCC 4.578</strain>
    </source>
</reference>
<accession>A0A1H9HGP7</accession>
<sequence length="304" mass="32720">MNVHSGQADLSGQVALVTGGAGGMGRVITAELVRAGAHVVITSRDAERGEALRRELGTDRLEVLTGDLGVRRDLHRLAAEFSRRHDRLHLLVNNAGAHYRDRRLTADGVEAHLAVNHLAGFTLTYLLHERLRAAAPSRVVNVVSATMSDTRSLPLPGRPRPVSLDLAGVTDLRELNPAEGFAPFTAYARAKLLSTICGYVFADRWHDEGVTVNAVHPGIVSTSIVDDITPAALRPFRSLIHSRLLTPEAGAAAALRLATDPGLSAVTGRYFVRDKEERSPSVSYDPATRDKAWRLSAGWAALSG</sequence>
<evidence type="ECO:0000313" key="2">
    <source>
        <dbReference type="EMBL" id="SEQ61509.1"/>
    </source>
</evidence>
<protein>
    <submittedName>
        <fullName evidence="2">NAD(P)-dependent dehydrogenase, short-chain alcohol dehydrogenase family</fullName>
    </submittedName>
</protein>
<dbReference type="EMBL" id="FOFT01000002">
    <property type="protein sequence ID" value="SEQ61509.1"/>
    <property type="molecule type" value="Genomic_DNA"/>
</dbReference>
<keyword evidence="1" id="KW-0560">Oxidoreductase</keyword>
<dbReference type="Pfam" id="PF13561">
    <property type="entry name" value="adh_short_C2"/>
    <property type="match status" value="1"/>
</dbReference>
<dbReference type="Proteomes" id="UP000199028">
    <property type="component" value="Unassembled WGS sequence"/>
</dbReference>
<dbReference type="PRINTS" id="PR00081">
    <property type="entry name" value="GDHRDH"/>
</dbReference>
<dbReference type="InterPro" id="IPR002347">
    <property type="entry name" value="SDR_fam"/>
</dbReference>
<dbReference type="SUPFAM" id="SSF51735">
    <property type="entry name" value="NAD(P)-binding Rossmann-fold domains"/>
    <property type="match status" value="1"/>
</dbReference>
<name>A0A1H9HGP7_9PSEU</name>
<dbReference type="Gene3D" id="3.40.50.720">
    <property type="entry name" value="NAD(P)-binding Rossmann-like Domain"/>
    <property type="match status" value="1"/>
</dbReference>
<evidence type="ECO:0000313" key="3">
    <source>
        <dbReference type="Proteomes" id="UP000199028"/>
    </source>
</evidence>
<dbReference type="AlphaFoldDB" id="A0A1H9HGP7"/>
<keyword evidence="3" id="KW-1185">Reference proteome</keyword>
<gene>
    <name evidence="2" type="ORF">SAMN05216195_102874</name>
</gene>
<dbReference type="RefSeq" id="WP_090064356.1">
    <property type="nucleotide sequence ID" value="NZ_FOFT01000002.1"/>
</dbReference>
<organism evidence="2 3">
    <name type="scientific">Lentzea flaviverrucosa</name>
    <dbReference type="NCBI Taxonomy" id="200379"/>
    <lineage>
        <taxon>Bacteria</taxon>
        <taxon>Bacillati</taxon>
        <taxon>Actinomycetota</taxon>
        <taxon>Actinomycetes</taxon>
        <taxon>Pseudonocardiales</taxon>
        <taxon>Pseudonocardiaceae</taxon>
        <taxon>Lentzea</taxon>
    </lineage>
</organism>
<dbReference type="PANTHER" id="PTHR43157">
    <property type="entry name" value="PHOSPHATIDYLINOSITOL-GLYCAN BIOSYNTHESIS CLASS F PROTEIN-RELATED"/>
    <property type="match status" value="1"/>
</dbReference>
<dbReference type="InterPro" id="IPR036291">
    <property type="entry name" value="NAD(P)-bd_dom_sf"/>
</dbReference>
<evidence type="ECO:0000256" key="1">
    <source>
        <dbReference type="ARBA" id="ARBA00023002"/>
    </source>
</evidence>
<dbReference type="GO" id="GO:0016491">
    <property type="term" value="F:oxidoreductase activity"/>
    <property type="evidence" value="ECO:0007669"/>
    <property type="project" value="UniProtKB-KW"/>
</dbReference>
<dbReference type="Pfam" id="PF00106">
    <property type="entry name" value="adh_short"/>
    <property type="match status" value="1"/>
</dbReference>
<dbReference type="PANTHER" id="PTHR43157:SF31">
    <property type="entry name" value="PHOSPHATIDYLINOSITOL-GLYCAN BIOSYNTHESIS CLASS F PROTEIN"/>
    <property type="match status" value="1"/>
</dbReference>
<proteinExistence type="predicted"/>